<dbReference type="PROSITE" id="PS00107">
    <property type="entry name" value="PROTEIN_KINASE_ATP"/>
    <property type="match status" value="1"/>
</dbReference>
<dbReference type="Gene3D" id="1.10.510.10">
    <property type="entry name" value="Transferase(Phosphotransferase) domain 1"/>
    <property type="match status" value="1"/>
</dbReference>
<organism evidence="7 8">
    <name type="scientific">Lineolata rhizophorae</name>
    <dbReference type="NCBI Taxonomy" id="578093"/>
    <lineage>
        <taxon>Eukaryota</taxon>
        <taxon>Fungi</taxon>
        <taxon>Dikarya</taxon>
        <taxon>Ascomycota</taxon>
        <taxon>Pezizomycotina</taxon>
        <taxon>Dothideomycetes</taxon>
        <taxon>Dothideomycetes incertae sedis</taxon>
        <taxon>Lineolatales</taxon>
        <taxon>Lineolataceae</taxon>
        <taxon>Lineolata</taxon>
    </lineage>
</organism>
<accession>A0A6A6P0T8</accession>
<evidence type="ECO:0000256" key="1">
    <source>
        <dbReference type="ARBA" id="ARBA00012513"/>
    </source>
</evidence>
<evidence type="ECO:0000313" key="7">
    <source>
        <dbReference type="EMBL" id="KAF2457424.1"/>
    </source>
</evidence>
<dbReference type="SMART" id="SM00220">
    <property type="entry name" value="S_TKc"/>
    <property type="match status" value="1"/>
</dbReference>
<dbReference type="OrthoDB" id="5800476at2759"/>
<comment type="similarity">
    <text evidence="5">Belongs to the protein kinase superfamily.</text>
</comment>
<dbReference type="InterPro" id="IPR008271">
    <property type="entry name" value="Ser/Thr_kinase_AS"/>
</dbReference>
<keyword evidence="2 4" id="KW-0547">Nucleotide-binding</keyword>
<dbReference type="SUPFAM" id="SSF56112">
    <property type="entry name" value="Protein kinase-like (PK-like)"/>
    <property type="match status" value="1"/>
</dbReference>
<gene>
    <name evidence="7" type="ORF">BDY21DRAFT_385729</name>
</gene>
<dbReference type="EC" id="2.7.11.1" evidence="1"/>
<keyword evidence="7" id="KW-0808">Transferase</keyword>
<name>A0A6A6P0T8_9PEZI</name>
<keyword evidence="3 4" id="KW-0067">ATP-binding</keyword>
<dbReference type="PROSITE" id="PS00108">
    <property type="entry name" value="PROTEIN_KINASE_ST"/>
    <property type="match status" value="1"/>
</dbReference>
<evidence type="ECO:0000256" key="2">
    <source>
        <dbReference type="ARBA" id="ARBA00022741"/>
    </source>
</evidence>
<evidence type="ECO:0000256" key="5">
    <source>
        <dbReference type="RuleBase" id="RU000304"/>
    </source>
</evidence>
<dbReference type="GO" id="GO:0004674">
    <property type="term" value="F:protein serine/threonine kinase activity"/>
    <property type="evidence" value="ECO:0007669"/>
    <property type="project" value="UniProtKB-KW"/>
</dbReference>
<protein>
    <recommendedName>
        <fullName evidence="1">non-specific serine/threonine protein kinase</fullName>
        <ecNumber evidence="1">2.7.11.1</ecNumber>
    </recommendedName>
</protein>
<sequence length="298" mass="34497">MSESEKELDIRVNDQYRLLKRLGGGSYGVVYEGADIQTSRHVALKLEHVRSRHSERLQNENGHECDYEVMVFELLGPNLEDLFNYCGRRFSLRTVLLLADQLIRRFQYTHSKGFLHRDVKPENLLMGCGTRGNIVYITDMGLAEESTDAAAALNDRQREGPVIGTARYASINAHRGVEQSPADDMEALGYVFVYFLQQGNLPWMGLRGKSQSEKESAILRKKQSTSPEELCEGLPDEFVEYFNHIKTSRDNNRGVDYKYLLRLFRSLFQRHGFEYDNVYDWTVLKYMEHLEKHNLIQG</sequence>
<dbReference type="InterPro" id="IPR011009">
    <property type="entry name" value="Kinase-like_dom_sf"/>
</dbReference>
<feature type="domain" description="Protein kinase" evidence="6">
    <location>
        <begin position="16"/>
        <end position="268"/>
    </location>
</feature>
<dbReference type="PANTHER" id="PTHR11909">
    <property type="entry name" value="CASEIN KINASE-RELATED"/>
    <property type="match status" value="1"/>
</dbReference>
<keyword evidence="8" id="KW-1185">Reference proteome</keyword>
<proteinExistence type="inferred from homology"/>
<reference evidence="7" key="1">
    <citation type="journal article" date="2020" name="Stud. Mycol.">
        <title>101 Dothideomycetes genomes: a test case for predicting lifestyles and emergence of pathogens.</title>
        <authorList>
            <person name="Haridas S."/>
            <person name="Albert R."/>
            <person name="Binder M."/>
            <person name="Bloem J."/>
            <person name="Labutti K."/>
            <person name="Salamov A."/>
            <person name="Andreopoulos B."/>
            <person name="Baker S."/>
            <person name="Barry K."/>
            <person name="Bills G."/>
            <person name="Bluhm B."/>
            <person name="Cannon C."/>
            <person name="Castanera R."/>
            <person name="Culley D."/>
            <person name="Daum C."/>
            <person name="Ezra D."/>
            <person name="Gonzalez J."/>
            <person name="Henrissat B."/>
            <person name="Kuo A."/>
            <person name="Liang C."/>
            <person name="Lipzen A."/>
            <person name="Lutzoni F."/>
            <person name="Magnuson J."/>
            <person name="Mondo S."/>
            <person name="Nolan M."/>
            <person name="Ohm R."/>
            <person name="Pangilinan J."/>
            <person name="Park H.-J."/>
            <person name="Ramirez L."/>
            <person name="Alfaro M."/>
            <person name="Sun H."/>
            <person name="Tritt A."/>
            <person name="Yoshinaga Y."/>
            <person name="Zwiers L.-H."/>
            <person name="Turgeon B."/>
            <person name="Goodwin S."/>
            <person name="Spatafora J."/>
            <person name="Crous P."/>
            <person name="Grigoriev I."/>
        </authorList>
    </citation>
    <scope>NUCLEOTIDE SEQUENCE</scope>
    <source>
        <strain evidence="7">ATCC 16933</strain>
    </source>
</reference>
<dbReference type="Proteomes" id="UP000799766">
    <property type="component" value="Unassembled WGS sequence"/>
</dbReference>
<dbReference type="GO" id="GO:0005524">
    <property type="term" value="F:ATP binding"/>
    <property type="evidence" value="ECO:0007669"/>
    <property type="project" value="UniProtKB-UniRule"/>
</dbReference>
<evidence type="ECO:0000313" key="8">
    <source>
        <dbReference type="Proteomes" id="UP000799766"/>
    </source>
</evidence>
<dbReference type="AlphaFoldDB" id="A0A6A6P0T8"/>
<dbReference type="InterPro" id="IPR017441">
    <property type="entry name" value="Protein_kinase_ATP_BS"/>
</dbReference>
<dbReference type="EMBL" id="MU001680">
    <property type="protein sequence ID" value="KAF2457424.1"/>
    <property type="molecule type" value="Genomic_DNA"/>
</dbReference>
<dbReference type="CDD" id="cd14016">
    <property type="entry name" value="STKc_CK1"/>
    <property type="match status" value="1"/>
</dbReference>
<evidence type="ECO:0000256" key="3">
    <source>
        <dbReference type="ARBA" id="ARBA00022840"/>
    </source>
</evidence>
<feature type="binding site" evidence="4">
    <location>
        <position position="45"/>
    </location>
    <ligand>
        <name>ATP</name>
        <dbReference type="ChEBI" id="CHEBI:30616"/>
    </ligand>
</feature>
<evidence type="ECO:0000259" key="6">
    <source>
        <dbReference type="PROSITE" id="PS50011"/>
    </source>
</evidence>
<dbReference type="Pfam" id="PF00069">
    <property type="entry name" value="Pkinase"/>
    <property type="match status" value="1"/>
</dbReference>
<dbReference type="PROSITE" id="PS50011">
    <property type="entry name" value="PROTEIN_KINASE_DOM"/>
    <property type="match status" value="1"/>
</dbReference>
<dbReference type="InterPro" id="IPR050235">
    <property type="entry name" value="CK1_Ser-Thr_kinase"/>
</dbReference>
<keyword evidence="5" id="KW-0723">Serine/threonine-protein kinase</keyword>
<dbReference type="InterPro" id="IPR000719">
    <property type="entry name" value="Prot_kinase_dom"/>
</dbReference>
<evidence type="ECO:0000256" key="4">
    <source>
        <dbReference type="PROSITE-ProRule" id="PRU10141"/>
    </source>
</evidence>
<keyword evidence="7" id="KW-0418">Kinase</keyword>